<dbReference type="Proteomes" id="UP000816034">
    <property type="component" value="Unassembled WGS sequence"/>
</dbReference>
<comment type="caution">
    <text evidence="3">The sequence shown here is derived from an EMBL/GenBank/DDBJ whole genome shotgun (WGS) entry which is preliminary data.</text>
</comment>
<keyword evidence="1" id="KW-0945">Host-virus interaction</keyword>
<feature type="region of interest" description="Disordered" evidence="2">
    <location>
        <begin position="570"/>
        <end position="608"/>
    </location>
</feature>
<feature type="compositionally biased region" description="Polar residues" evidence="2">
    <location>
        <begin position="511"/>
        <end position="520"/>
    </location>
</feature>
<feature type="compositionally biased region" description="Pro residues" evidence="2">
    <location>
        <begin position="383"/>
        <end position="393"/>
    </location>
</feature>
<protein>
    <submittedName>
        <fullName evidence="3">Uncharacterized protein</fullName>
    </submittedName>
</protein>
<evidence type="ECO:0000256" key="1">
    <source>
        <dbReference type="ARBA" id="ARBA00022581"/>
    </source>
</evidence>
<feature type="region of interest" description="Disordered" evidence="2">
    <location>
        <begin position="95"/>
        <end position="118"/>
    </location>
</feature>
<feature type="compositionally biased region" description="Low complexity" evidence="2">
    <location>
        <begin position="335"/>
        <end position="355"/>
    </location>
</feature>
<reference evidence="3 4" key="1">
    <citation type="journal article" date="2018" name="BMC Genomics">
        <title>The genome of Naegleria lovaniensis, the basis for a comparative approach to unravel pathogenicity factors of the human pathogenic amoeba N. fowleri.</title>
        <authorList>
            <person name="Liechti N."/>
            <person name="Schurch N."/>
            <person name="Bruggmann R."/>
            <person name="Wittwer M."/>
        </authorList>
    </citation>
    <scope>NUCLEOTIDE SEQUENCE [LARGE SCALE GENOMIC DNA]</scope>
    <source>
        <strain evidence="3 4">ATCC 30569</strain>
    </source>
</reference>
<proteinExistence type="predicted"/>
<feature type="compositionally biased region" description="Pro residues" evidence="2">
    <location>
        <begin position="356"/>
        <end position="376"/>
    </location>
</feature>
<dbReference type="RefSeq" id="XP_044543942.1">
    <property type="nucleotide sequence ID" value="XM_044686065.1"/>
</dbReference>
<feature type="compositionally biased region" description="Polar residues" evidence="2">
    <location>
        <begin position="107"/>
        <end position="118"/>
    </location>
</feature>
<sequence>MMLATTSPPSRIDLTLAFLALFILLFSNGFLWAQEMRMALNPSTLQSWELASSMQFCKRNLTVDTSLASSSPGSGTSAVLSRISVMSALLCNSSSSGNVSQSSTSSLPQTKRSTLSELQQPIQGEAPLESIGFFTNLELTGFTTGLLGLDMNEQGSTNTILQLLSLVQISIFDKSKQSSSSSTTGQSQSQTASSSTASSLPPLLFPFSPGVLKTIYFTNSSLQNIQTTYGMKVVNTGASTASTGGDGSGEASKVMYFSVHADSEIGHLMVSVFVAEQPTILKTQLIPANSTINPNKNNVLLLPESVLLVLSIDQFNAQRLLQMDEPTGQGSKQAPQQQQQQQTQEQSQQQEQPQPQESPQPQDSPQPQESPQPQPPQQGATSPRPPEQQPPQQPSQSPQPQASPQQPQQQPPPPPPPQPQQTSGIPPQQRPPQEPQGPPQQVPQGPPPQQGATSPRPPEQQQPPPQGPPQQEPQGPPQQVPQGPPPQEPPQQQQPPQQPPRPYGGYPPPNTNSEHSQDNPPSFRIFLTNQMIIDVCYLAIPTAASYGKYNSEGKGELVKFLRTTQSMASLSLGSGGASVTTSQSQMSETQSQQQSQTISNPSSQQGGRLDLTRMDIHIPLATLTPEELSQDAFILWGPVYFGHVEQQGSTCSCSVPQQQQQPQSTSSGAP</sequence>
<keyword evidence="4" id="KW-1185">Reference proteome</keyword>
<feature type="compositionally biased region" description="Low complexity" evidence="2">
    <location>
        <begin position="394"/>
        <end position="408"/>
    </location>
</feature>
<dbReference type="AlphaFoldDB" id="A0AA88GGI7"/>
<evidence type="ECO:0000313" key="4">
    <source>
        <dbReference type="Proteomes" id="UP000816034"/>
    </source>
</evidence>
<dbReference type="EMBL" id="PYSW02000043">
    <property type="protein sequence ID" value="KAG2374768.1"/>
    <property type="molecule type" value="Genomic_DNA"/>
</dbReference>
<feature type="compositionally biased region" description="Low complexity" evidence="2">
    <location>
        <begin position="570"/>
        <end position="605"/>
    </location>
</feature>
<feature type="compositionally biased region" description="Pro residues" evidence="2">
    <location>
        <begin position="428"/>
        <end position="510"/>
    </location>
</feature>
<accession>A0AA88GGI7</accession>
<organism evidence="3 4">
    <name type="scientific">Naegleria lovaniensis</name>
    <name type="common">Amoeba</name>
    <dbReference type="NCBI Taxonomy" id="51637"/>
    <lineage>
        <taxon>Eukaryota</taxon>
        <taxon>Discoba</taxon>
        <taxon>Heterolobosea</taxon>
        <taxon>Tetramitia</taxon>
        <taxon>Eutetramitia</taxon>
        <taxon>Vahlkampfiidae</taxon>
        <taxon>Naegleria</taxon>
    </lineage>
</organism>
<gene>
    <name evidence="3" type="ORF">C9374_010512</name>
</gene>
<dbReference type="GeneID" id="68102966"/>
<feature type="compositionally biased region" description="Low complexity" evidence="2">
    <location>
        <begin position="95"/>
        <end position="106"/>
    </location>
</feature>
<feature type="region of interest" description="Disordered" evidence="2">
    <location>
        <begin position="177"/>
        <end position="198"/>
    </location>
</feature>
<name>A0AA88GGI7_NAELO</name>
<dbReference type="PANTHER" id="PTHR13037:SF24">
    <property type="entry name" value="POLYCOMB PROTEIN PCL-RELATED"/>
    <property type="match status" value="1"/>
</dbReference>
<evidence type="ECO:0000313" key="3">
    <source>
        <dbReference type="EMBL" id="KAG2374768.1"/>
    </source>
</evidence>
<feature type="region of interest" description="Disordered" evidence="2">
    <location>
        <begin position="326"/>
        <end position="522"/>
    </location>
</feature>
<dbReference type="PANTHER" id="PTHR13037">
    <property type="entry name" value="FORMIN"/>
    <property type="match status" value="1"/>
</dbReference>
<feature type="compositionally biased region" description="Pro residues" evidence="2">
    <location>
        <begin position="409"/>
        <end position="419"/>
    </location>
</feature>
<evidence type="ECO:0000256" key="2">
    <source>
        <dbReference type="SAM" id="MobiDB-lite"/>
    </source>
</evidence>